<dbReference type="RefSeq" id="WP_067895535.1">
    <property type="nucleotide sequence ID" value="NZ_VSFG01000001.1"/>
</dbReference>
<protein>
    <submittedName>
        <fullName evidence="6">ABC transporter ATP-binding protein</fullName>
    </submittedName>
</protein>
<dbReference type="GO" id="GO:0055085">
    <property type="term" value="P:transmembrane transport"/>
    <property type="evidence" value="ECO:0007669"/>
    <property type="project" value="UniProtKB-ARBA"/>
</dbReference>
<dbReference type="InterPro" id="IPR003439">
    <property type="entry name" value="ABC_transporter-like_ATP-bd"/>
</dbReference>
<dbReference type="InterPro" id="IPR017871">
    <property type="entry name" value="ABC_transporter-like_CS"/>
</dbReference>
<evidence type="ECO:0000313" key="7">
    <source>
        <dbReference type="Proteomes" id="UP000323380"/>
    </source>
</evidence>
<gene>
    <name evidence="6" type="ORF">FXF69_06840</name>
</gene>
<dbReference type="GO" id="GO:0005524">
    <property type="term" value="F:ATP binding"/>
    <property type="evidence" value="ECO:0007669"/>
    <property type="project" value="UniProtKB-KW"/>
</dbReference>
<sequence length="264" mass="27992">MSGLELRNISVRYGRGRRSAVAVRDVSLRVPAGGRVGLVGESGCGKSSLARVVAGLVVPSAGEVLLDGRVVRTAGRRSGVCREIQMVFQDPFRSLNPRMPVGAVIAEVARGGAADAGAARAEAGRLLDLVGLPERSAGAYPHELSGGQRQRVAIARALAARPRVLVLDEVTSALDVSVQALVLNLLRDLHARLDLSYLFISHDLAVVRYMCETVNVMYGGEIVEHGPRDGVLHRPTHPYTRRLLASMADDPTAADIVPAAAVES</sequence>
<evidence type="ECO:0000256" key="4">
    <source>
        <dbReference type="ARBA" id="ARBA00022840"/>
    </source>
</evidence>
<feature type="domain" description="ABC transporter" evidence="5">
    <location>
        <begin position="4"/>
        <end position="244"/>
    </location>
</feature>
<dbReference type="PROSITE" id="PS00211">
    <property type="entry name" value="ABC_TRANSPORTER_1"/>
    <property type="match status" value="1"/>
</dbReference>
<accession>A0A5D0NWF1</accession>
<organism evidence="6 7">
    <name type="scientific">Actinomadura chibensis</name>
    <dbReference type="NCBI Taxonomy" id="392828"/>
    <lineage>
        <taxon>Bacteria</taxon>
        <taxon>Bacillati</taxon>
        <taxon>Actinomycetota</taxon>
        <taxon>Actinomycetes</taxon>
        <taxon>Streptosporangiales</taxon>
        <taxon>Thermomonosporaceae</taxon>
        <taxon>Actinomadura</taxon>
    </lineage>
</organism>
<dbReference type="CDD" id="cd03257">
    <property type="entry name" value="ABC_NikE_OppD_transporters"/>
    <property type="match status" value="1"/>
</dbReference>
<keyword evidence="3" id="KW-0547">Nucleotide-binding</keyword>
<dbReference type="Gene3D" id="3.40.50.300">
    <property type="entry name" value="P-loop containing nucleotide triphosphate hydrolases"/>
    <property type="match status" value="1"/>
</dbReference>
<keyword evidence="4 6" id="KW-0067">ATP-binding</keyword>
<dbReference type="InterPro" id="IPR027417">
    <property type="entry name" value="P-loop_NTPase"/>
</dbReference>
<dbReference type="Pfam" id="PF00005">
    <property type="entry name" value="ABC_tran"/>
    <property type="match status" value="1"/>
</dbReference>
<keyword evidence="7" id="KW-1185">Reference proteome</keyword>
<dbReference type="Proteomes" id="UP000323380">
    <property type="component" value="Unassembled WGS sequence"/>
</dbReference>
<dbReference type="GO" id="GO:0016887">
    <property type="term" value="F:ATP hydrolysis activity"/>
    <property type="evidence" value="ECO:0007669"/>
    <property type="project" value="InterPro"/>
</dbReference>
<dbReference type="PROSITE" id="PS50893">
    <property type="entry name" value="ABC_TRANSPORTER_2"/>
    <property type="match status" value="1"/>
</dbReference>
<evidence type="ECO:0000256" key="3">
    <source>
        <dbReference type="ARBA" id="ARBA00022741"/>
    </source>
</evidence>
<evidence type="ECO:0000256" key="2">
    <source>
        <dbReference type="ARBA" id="ARBA00022448"/>
    </source>
</evidence>
<dbReference type="PANTHER" id="PTHR43776:SF7">
    <property type="entry name" value="D,D-DIPEPTIDE TRANSPORT ATP-BINDING PROTEIN DDPF-RELATED"/>
    <property type="match status" value="1"/>
</dbReference>
<evidence type="ECO:0000313" key="6">
    <source>
        <dbReference type="EMBL" id="TYB48866.1"/>
    </source>
</evidence>
<keyword evidence="2" id="KW-0813">Transport</keyword>
<dbReference type="AlphaFoldDB" id="A0A5D0NWF1"/>
<dbReference type="STRING" id="1220554.GCA_001552135_04859"/>
<dbReference type="PANTHER" id="PTHR43776">
    <property type="entry name" value="TRANSPORT ATP-BINDING PROTEIN"/>
    <property type="match status" value="1"/>
</dbReference>
<reference evidence="6 7" key="1">
    <citation type="submission" date="2019-08" db="EMBL/GenBank/DDBJ databases">
        <title>Actinomadura sp. nov. CYP1-5 isolated from mountain soil.</title>
        <authorList>
            <person name="Songsumanus A."/>
            <person name="Kuncharoen N."/>
            <person name="Kudo T."/>
            <person name="Yuki M."/>
            <person name="Igarashi Y."/>
            <person name="Tanasupawat S."/>
        </authorList>
    </citation>
    <scope>NUCLEOTIDE SEQUENCE [LARGE SCALE GENOMIC DNA]</scope>
    <source>
        <strain evidence="6 7">JCM 14158</strain>
    </source>
</reference>
<dbReference type="InterPro" id="IPR050319">
    <property type="entry name" value="ABC_transp_ATP-bind"/>
</dbReference>
<name>A0A5D0NWF1_9ACTN</name>
<evidence type="ECO:0000259" key="5">
    <source>
        <dbReference type="PROSITE" id="PS50893"/>
    </source>
</evidence>
<dbReference type="SMART" id="SM00382">
    <property type="entry name" value="AAA"/>
    <property type="match status" value="1"/>
</dbReference>
<comment type="similarity">
    <text evidence="1">Belongs to the ABC transporter superfamily.</text>
</comment>
<proteinExistence type="inferred from homology"/>
<comment type="caution">
    <text evidence="6">The sequence shown here is derived from an EMBL/GenBank/DDBJ whole genome shotgun (WGS) entry which is preliminary data.</text>
</comment>
<dbReference type="EMBL" id="VSFG01000001">
    <property type="protein sequence ID" value="TYB48866.1"/>
    <property type="molecule type" value="Genomic_DNA"/>
</dbReference>
<dbReference type="InterPro" id="IPR003593">
    <property type="entry name" value="AAA+_ATPase"/>
</dbReference>
<dbReference type="SUPFAM" id="SSF52540">
    <property type="entry name" value="P-loop containing nucleoside triphosphate hydrolases"/>
    <property type="match status" value="1"/>
</dbReference>
<evidence type="ECO:0000256" key="1">
    <source>
        <dbReference type="ARBA" id="ARBA00005417"/>
    </source>
</evidence>